<name>A0AAV5CSY5_ELECO</name>
<reference evidence="1" key="2">
    <citation type="submission" date="2021-12" db="EMBL/GenBank/DDBJ databases">
        <title>Resequencing data analysis of finger millet.</title>
        <authorList>
            <person name="Hatakeyama M."/>
            <person name="Aluri S."/>
            <person name="Balachadran M.T."/>
            <person name="Sivarajan S.R."/>
            <person name="Poveda L."/>
            <person name="Shimizu-Inatsugi R."/>
            <person name="Schlapbach R."/>
            <person name="Sreeman S.M."/>
            <person name="Shimizu K.K."/>
        </authorList>
    </citation>
    <scope>NUCLEOTIDE SEQUENCE</scope>
</reference>
<keyword evidence="2" id="KW-1185">Reference proteome</keyword>
<dbReference type="AlphaFoldDB" id="A0AAV5CSY5"/>
<sequence>MVVHVALLAVPAVAAGGFLQAFQFAFVLWPFNLALPLARHLPRVCITIRSMVSFYAAELRRYVDGARRGVQPSSSPQLMMSHHQHQYYASLRGVRRVIPEEVVAHAMIALVDISY</sequence>
<evidence type="ECO:0000313" key="2">
    <source>
        <dbReference type="Proteomes" id="UP001054889"/>
    </source>
</evidence>
<reference evidence="1" key="1">
    <citation type="journal article" date="2018" name="DNA Res.">
        <title>Multiple hybrid de novo genome assembly of finger millet, an orphan allotetraploid crop.</title>
        <authorList>
            <person name="Hatakeyama M."/>
            <person name="Aluri S."/>
            <person name="Balachadran M.T."/>
            <person name="Sivarajan S.R."/>
            <person name="Patrignani A."/>
            <person name="Gruter S."/>
            <person name="Poveda L."/>
            <person name="Shimizu-Inatsugi R."/>
            <person name="Baeten J."/>
            <person name="Francoijs K.J."/>
            <person name="Nataraja K.N."/>
            <person name="Reddy Y.A.N."/>
            <person name="Phadnis S."/>
            <person name="Ravikumar R.L."/>
            <person name="Schlapbach R."/>
            <person name="Sreeman S.M."/>
            <person name="Shimizu K.K."/>
        </authorList>
    </citation>
    <scope>NUCLEOTIDE SEQUENCE</scope>
</reference>
<organism evidence="1 2">
    <name type="scientific">Eleusine coracana subsp. coracana</name>
    <dbReference type="NCBI Taxonomy" id="191504"/>
    <lineage>
        <taxon>Eukaryota</taxon>
        <taxon>Viridiplantae</taxon>
        <taxon>Streptophyta</taxon>
        <taxon>Embryophyta</taxon>
        <taxon>Tracheophyta</taxon>
        <taxon>Spermatophyta</taxon>
        <taxon>Magnoliopsida</taxon>
        <taxon>Liliopsida</taxon>
        <taxon>Poales</taxon>
        <taxon>Poaceae</taxon>
        <taxon>PACMAD clade</taxon>
        <taxon>Chloridoideae</taxon>
        <taxon>Cynodonteae</taxon>
        <taxon>Eleusininae</taxon>
        <taxon>Eleusine</taxon>
    </lineage>
</organism>
<proteinExistence type="predicted"/>
<accession>A0AAV5CSY5</accession>
<comment type="caution">
    <text evidence="1">The sequence shown here is derived from an EMBL/GenBank/DDBJ whole genome shotgun (WGS) entry which is preliminary data.</text>
</comment>
<dbReference type="Proteomes" id="UP001054889">
    <property type="component" value="Unassembled WGS sequence"/>
</dbReference>
<dbReference type="EMBL" id="BQKI01000009">
    <property type="protein sequence ID" value="GJN01524.1"/>
    <property type="molecule type" value="Genomic_DNA"/>
</dbReference>
<protein>
    <submittedName>
        <fullName evidence="1">Uncharacterized protein</fullName>
    </submittedName>
</protein>
<gene>
    <name evidence="1" type="primary">ga18797</name>
    <name evidence="1" type="ORF">PR202_ga18797</name>
</gene>
<evidence type="ECO:0000313" key="1">
    <source>
        <dbReference type="EMBL" id="GJN01524.1"/>
    </source>
</evidence>